<sequence>MIVVAILLAPGGVAAAGPSGAGSGEPDVAVSLEHLVVTPGGSPSDTLEVLDVLRLHPASLQAGSGRFSVPLPPGYEGLRVLAGFREGTVQAGPDHVQGEVAWDAAETAEGGPSATVAVAYRVPVASLPHPWALSRPFAVEALFLMMHADLETSVAGAQETGSVQLEGETYRGFVRQGLPAGEPVLLAVRMRPGPAGAAWPWWAWAGLAAGLAGLAGLVAWRWRAGSRLRARRRMVEALLTLDAEHAAGYLETERYQALRRQLMERLADEGRPASSGPAAAPSAPGGAERP</sequence>
<proteinExistence type="predicted"/>
<dbReference type="Proteomes" id="UP001333102">
    <property type="component" value="Chromosome"/>
</dbReference>
<feature type="signal peptide" evidence="3">
    <location>
        <begin position="1"/>
        <end position="15"/>
    </location>
</feature>
<evidence type="ECO:0000256" key="2">
    <source>
        <dbReference type="SAM" id="Phobius"/>
    </source>
</evidence>
<feature type="chain" id="PRO_5047078128" description="Oxygen tolerance protein BatD" evidence="3">
    <location>
        <begin position="16"/>
        <end position="290"/>
    </location>
</feature>
<evidence type="ECO:0000313" key="5">
    <source>
        <dbReference type="Proteomes" id="UP001333102"/>
    </source>
</evidence>
<dbReference type="EMBL" id="CP141614">
    <property type="protein sequence ID" value="WRP14111.1"/>
    <property type="molecule type" value="Genomic_DNA"/>
</dbReference>
<accession>A0ABZ1BMQ9</accession>
<keyword evidence="2" id="KW-1133">Transmembrane helix</keyword>
<feature type="transmembrane region" description="Helical" evidence="2">
    <location>
        <begin position="201"/>
        <end position="222"/>
    </location>
</feature>
<gene>
    <name evidence="4" type="ORF">VLY81_11870</name>
</gene>
<evidence type="ECO:0000313" key="4">
    <source>
        <dbReference type="EMBL" id="WRP14111.1"/>
    </source>
</evidence>
<keyword evidence="3" id="KW-0732">Signal</keyword>
<keyword evidence="2" id="KW-0472">Membrane</keyword>
<keyword evidence="5" id="KW-1185">Reference proteome</keyword>
<evidence type="ECO:0008006" key="6">
    <source>
        <dbReference type="Google" id="ProtNLM"/>
    </source>
</evidence>
<evidence type="ECO:0000256" key="3">
    <source>
        <dbReference type="SAM" id="SignalP"/>
    </source>
</evidence>
<keyword evidence="2" id="KW-0812">Transmembrane</keyword>
<protein>
    <recommendedName>
        <fullName evidence="6">Oxygen tolerance protein BatD</fullName>
    </recommendedName>
</protein>
<name>A0ABZ1BMQ9_9FIRM</name>
<feature type="region of interest" description="Disordered" evidence="1">
    <location>
        <begin position="266"/>
        <end position="290"/>
    </location>
</feature>
<reference evidence="5" key="1">
    <citation type="submission" date="2023-12" db="EMBL/GenBank/DDBJ databases">
        <title>Novel isolates from deep terrestrial aquifers shed light on the physiology and ecology of the class Limnochordia.</title>
        <authorList>
            <person name="Karnachuk O.V."/>
            <person name="Lukina A.P."/>
            <person name="Avakyan M.R."/>
            <person name="Kadnikov V."/>
            <person name="Begmatov S."/>
            <person name="Beletsky A.V."/>
            <person name="Mardanov A.V."/>
            <person name="Ravin N.V."/>
        </authorList>
    </citation>
    <scope>NUCLEOTIDE SEQUENCE [LARGE SCALE GENOMIC DNA]</scope>
    <source>
        <strain evidence="5">LN</strain>
    </source>
</reference>
<evidence type="ECO:0000256" key="1">
    <source>
        <dbReference type="SAM" id="MobiDB-lite"/>
    </source>
</evidence>
<organism evidence="4 5">
    <name type="scientific">Geochorda subterranea</name>
    <dbReference type="NCBI Taxonomy" id="3109564"/>
    <lineage>
        <taxon>Bacteria</taxon>
        <taxon>Bacillati</taxon>
        <taxon>Bacillota</taxon>
        <taxon>Limnochordia</taxon>
        <taxon>Limnochordales</taxon>
        <taxon>Geochordaceae</taxon>
        <taxon>Geochorda</taxon>
    </lineage>
</organism>
<feature type="compositionally biased region" description="Low complexity" evidence="1">
    <location>
        <begin position="272"/>
        <end position="290"/>
    </location>
</feature>
<dbReference type="RefSeq" id="WP_324668406.1">
    <property type="nucleotide sequence ID" value="NZ_CP141614.1"/>
</dbReference>